<reference evidence="4 5" key="1">
    <citation type="submission" date="2019-01" db="EMBL/GenBank/DDBJ databases">
        <title>Egibacter rhizosphaerae EGI 80759T.</title>
        <authorList>
            <person name="Chen D.-D."/>
            <person name="Tian Y."/>
            <person name="Jiao J.-Y."/>
            <person name="Zhang X.-T."/>
            <person name="Zhang Y.-G."/>
            <person name="Zhang Y."/>
            <person name="Xiao M."/>
            <person name="Shu W.-S."/>
            <person name="Li W.-J."/>
        </authorList>
    </citation>
    <scope>NUCLEOTIDE SEQUENCE [LARGE SCALE GENOMIC DNA]</scope>
    <source>
        <strain evidence="4 5">EGI 80759</strain>
    </source>
</reference>
<dbReference type="KEGG" id="erz:ER308_12960"/>
<feature type="domain" description="Luciferase-like" evidence="3">
    <location>
        <begin position="1"/>
        <end position="312"/>
    </location>
</feature>
<organism evidence="4 5">
    <name type="scientific">Egibacter rhizosphaerae</name>
    <dbReference type="NCBI Taxonomy" id="1670831"/>
    <lineage>
        <taxon>Bacteria</taxon>
        <taxon>Bacillati</taxon>
        <taxon>Actinomycetota</taxon>
        <taxon>Nitriliruptoria</taxon>
        <taxon>Egibacterales</taxon>
        <taxon>Egibacteraceae</taxon>
        <taxon>Egibacter</taxon>
    </lineage>
</organism>
<sequence>MKFSLYSELQHWPGKTWRRQVDETLEQIAHADTLGYDAYAVVEHYFFPKFSMSTNPFALFGAAAQRTQRINFRTLLHPLPFYNPVALASQIAFADLVLDGRYEFGVGRGHGWMPPKAGLPMDEESVPRYQESLELFAKALEEPRFSFHGEYYQIEDAQVVPPPERKFRVFLGGTSDHTYEMAARHGWAVVVPPLLPYAALRDQLDLYREKCAVYGNEPDIVWIHACYIDEDRDKAHAEAREAMRGFLAGNASPLTEYERPDDETLMKASYGFYASGILEGLAETPYEKMIEDDIVWVGTPDDVGERIQAVRDVCEGLTEVAITVNPGGIEHWQALKAQELFARTVMPHFRQG</sequence>
<accession>A0A411YGV2</accession>
<keyword evidence="2" id="KW-0503">Monooxygenase</keyword>
<evidence type="ECO:0000259" key="3">
    <source>
        <dbReference type="Pfam" id="PF00296"/>
    </source>
</evidence>
<dbReference type="Proteomes" id="UP000291469">
    <property type="component" value="Chromosome"/>
</dbReference>
<dbReference type="RefSeq" id="WP_131155383.1">
    <property type="nucleotide sequence ID" value="NZ_CP036402.1"/>
</dbReference>
<dbReference type="SUPFAM" id="SSF51679">
    <property type="entry name" value="Bacterial luciferase-like"/>
    <property type="match status" value="1"/>
</dbReference>
<dbReference type="OrthoDB" id="7903015at2"/>
<dbReference type="GO" id="GO:0005829">
    <property type="term" value="C:cytosol"/>
    <property type="evidence" value="ECO:0007669"/>
    <property type="project" value="TreeGrafter"/>
</dbReference>
<dbReference type="InterPro" id="IPR036661">
    <property type="entry name" value="Luciferase-like_sf"/>
</dbReference>
<evidence type="ECO:0000256" key="1">
    <source>
        <dbReference type="ARBA" id="ARBA00023002"/>
    </source>
</evidence>
<proteinExistence type="predicted"/>
<dbReference type="InterPro" id="IPR011251">
    <property type="entry name" value="Luciferase-like_dom"/>
</dbReference>
<dbReference type="EMBL" id="CP036402">
    <property type="protein sequence ID" value="QBI20386.1"/>
    <property type="molecule type" value="Genomic_DNA"/>
</dbReference>
<evidence type="ECO:0000256" key="2">
    <source>
        <dbReference type="ARBA" id="ARBA00023033"/>
    </source>
</evidence>
<keyword evidence="1" id="KW-0560">Oxidoreductase</keyword>
<keyword evidence="5" id="KW-1185">Reference proteome</keyword>
<dbReference type="GO" id="GO:0016705">
    <property type="term" value="F:oxidoreductase activity, acting on paired donors, with incorporation or reduction of molecular oxygen"/>
    <property type="evidence" value="ECO:0007669"/>
    <property type="project" value="InterPro"/>
</dbReference>
<dbReference type="AlphaFoldDB" id="A0A411YGV2"/>
<dbReference type="GO" id="GO:0004497">
    <property type="term" value="F:monooxygenase activity"/>
    <property type="evidence" value="ECO:0007669"/>
    <property type="project" value="UniProtKB-KW"/>
</dbReference>
<protein>
    <submittedName>
        <fullName evidence="4">LLM class flavin-dependent oxidoreductase</fullName>
    </submittedName>
</protein>
<evidence type="ECO:0000313" key="4">
    <source>
        <dbReference type="EMBL" id="QBI20386.1"/>
    </source>
</evidence>
<name>A0A411YGV2_9ACTN</name>
<dbReference type="Pfam" id="PF00296">
    <property type="entry name" value="Bac_luciferase"/>
    <property type="match status" value="1"/>
</dbReference>
<dbReference type="InterPro" id="IPR050766">
    <property type="entry name" value="Bact_Lucif_Oxidored"/>
</dbReference>
<dbReference type="Gene3D" id="3.20.20.30">
    <property type="entry name" value="Luciferase-like domain"/>
    <property type="match status" value="1"/>
</dbReference>
<dbReference type="PANTHER" id="PTHR30137">
    <property type="entry name" value="LUCIFERASE-LIKE MONOOXYGENASE"/>
    <property type="match status" value="1"/>
</dbReference>
<gene>
    <name evidence="4" type="ORF">ER308_12960</name>
</gene>
<dbReference type="PANTHER" id="PTHR30137:SF8">
    <property type="entry name" value="BLR5498 PROTEIN"/>
    <property type="match status" value="1"/>
</dbReference>
<evidence type="ECO:0000313" key="5">
    <source>
        <dbReference type="Proteomes" id="UP000291469"/>
    </source>
</evidence>